<evidence type="ECO:0000256" key="1">
    <source>
        <dbReference type="SAM" id="Phobius"/>
    </source>
</evidence>
<gene>
    <name evidence="2" type="ORF">LAKU_13c00240</name>
</gene>
<keyword evidence="1" id="KW-0812">Transmembrane</keyword>
<feature type="transmembrane region" description="Helical" evidence="1">
    <location>
        <begin position="14"/>
        <end position="35"/>
    </location>
</feature>
<evidence type="ECO:0000313" key="2">
    <source>
        <dbReference type="EMBL" id="KDB00828.1"/>
    </source>
</evidence>
<sequence>MKKAKTKFETVKKWIFLIIVVAVVGAVIGMISDLLSNGLTAHSWREFLTYTIISAVGGVILMFLYLIYSFISEKIHKKHPTWFAPQDPPSKK</sequence>
<proteinExistence type="predicted"/>
<keyword evidence="1" id="KW-1133">Transmembrane helix</keyword>
<organism evidence="2 3">
    <name type="scientific">Apilactobacillus kunkeei EFB6</name>
    <dbReference type="NCBI Taxonomy" id="1419324"/>
    <lineage>
        <taxon>Bacteria</taxon>
        <taxon>Bacillati</taxon>
        <taxon>Bacillota</taxon>
        <taxon>Bacilli</taxon>
        <taxon>Lactobacillales</taxon>
        <taxon>Lactobacillaceae</taxon>
        <taxon>Apilactobacillus</taxon>
    </lineage>
</organism>
<dbReference type="Proteomes" id="UP000026921">
    <property type="component" value="Unassembled WGS sequence"/>
</dbReference>
<dbReference type="RefSeq" id="WP_034534614.1">
    <property type="nucleotide sequence ID" value="NZ_AZBY01000013.1"/>
</dbReference>
<accession>A0A836YV50</accession>
<evidence type="ECO:0000313" key="3">
    <source>
        <dbReference type="Proteomes" id="UP000026921"/>
    </source>
</evidence>
<keyword evidence="1" id="KW-0472">Membrane</keyword>
<dbReference type="EMBL" id="AZBY01000013">
    <property type="protein sequence ID" value="KDB00828.1"/>
    <property type="molecule type" value="Genomic_DNA"/>
</dbReference>
<name>A0A836YV50_9LACO</name>
<reference evidence="2 3" key="1">
    <citation type="journal article" date="2015" name="Stand. Genomic Sci.">
        <title>High quality draft genome of Lactobacillus kunkeei EFB6, isolated from a German European foulbrood outbreak of honeybees.</title>
        <authorList>
            <person name="Djukic M."/>
            <person name="Poehlein A."/>
            <person name="Strauss J."/>
            <person name="Tann F.J."/>
            <person name="Leimbach A."/>
            <person name="Hoppert M."/>
            <person name="Daniel R."/>
        </authorList>
    </citation>
    <scope>NUCLEOTIDE SEQUENCE [LARGE SCALE GENOMIC DNA]</scope>
    <source>
        <strain evidence="2 3">EFB6</strain>
    </source>
</reference>
<feature type="transmembrane region" description="Helical" evidence="1">
    <location>
        <begin position="47"/>
        <end position="68"/>
    </location>
</feature>
<dbReference type="AlphaFoldDB" id="A0A836YV50"/>
<comment type="caution">
    <text evidence="2">The sequence shown here is derived from an EMBL/GenBank/DDBJ whole genome shotgun (WGS) entry which is preliminary data.</text>
</comment>
<protein>
    <submittedName>
        <fullName evidence="2">Uncharacterized protein</fullName>
    </submittedName>
</protein>